<dbReference type="GO" id="GO:0016491">
    <property type="term" value="F:oxidoreductase activity"/>
    <property type="evidence" value="ECO:0007669"/>
    <property type="project" value="InterPro"/>
</dbReference>
<dbReference type="Pfam" id="PF08534">
    <property type="entry name" value="Redoxin"/>
    <property type="match status" value="1"/>
</dbReference>
<comment type="caution">
    <text evidence="6">The sequence shown here is derived from an EMBL/GenBank/DDBJ whole genome shotgun (WGS) entry which is preliminary data.</text>
</comment>
<keyword evidence="4" id="KW-0472">Membrane</keyword>
<dbReference type="GO" id="GO:0017004">
    <property type="term" value="P:cytochrome complex assembly"/>
    <property type="evidence" value="ECO:0007669"/>
    <property type="project" value="UniProtKB-KW"/>
</dbReference>
<protein>
    <submittedName>
        <fullName evidence="6">TlpA family protein disulfide reductase</fullName>
    </submittedName>
</protein>
<sequence length="192" mass="21126">MRAYFSLSNILYGLLLAGVLSVALIPGGKVWFLQQLMKIGLFQPGVPADGHGDMAPEMQFLTAEGLPVVLSELRGKVVVINFWATWCPPCRAEMPSLDGLYQELKSRPDIVFLMVDADSNVEKAKGFMKEHGYQLPVALMAGEVPDKVYSGTLPTTLVIDKAGRIVFRETGAADYSSRKFRDFVGQLLEAKQ</sequence>
<evidence type="ECO:0000256" key="3">
    <source>
        <dbReference type="ARBA" id="ARBA00023284"/>
    </source>
</evidence>
<dbReference type="AlphaFoldDB" id="A0A365XYM2"/>
<evidence type="ECO:0000256" key="2">
    <source>
        <dbReference type="ARBA" id="ARBA00022748"/>
    </source>
</evidence>
<dbReference type="Gene3D" id="3.40.30.10">
    <property type="entry name" value="Glutaredoxin"/>
    <property type="match status" value="1"/>
</dbReference>
<dbReference type="EMBL" id="QFFJ01000001">
    <property type="protein sequence ID" value="RBL91479.1"/>
    <property type="molecule type" value="Genomic_DNA"/>
</dbReference>
<comment type="subcellular location">
    <subcellularLocation>
        <location evidence="1">Cell envelope</location>
    </subcellularLocation>
</comment>
<dbReference type="PROSITE" id="PS51352">
    <property type="entry name" value="THIOREDOXIN_2"/>
    <property type="match status" value="1"/>
</dbReference>
<dbReference type="CDD" id="cd02966">
    <property type="entry name" value="TlpA_like_family"/>
    <property type="match status" value="1"/>
</dbReference>
<dbReference type="InterPro" id="IPR050553">
    <property type="entry name" value="Thioredoxin_ResA/DsbE_sf"/>
</dbReference>
<dbReference type="InterPro" id="IPR013740">
    <property type="entry name" value="Redoxin"/>
</dbReference>
<evidence type="ECO:0000313" key="7">
    <source>
        <dbReference type="Proteomes" id="UP000253410"/>
    </source>
</evidence>
<dbReference type="RefSeq" id="WP_113614076.1">
    <property type="nucleotide sequence ID" value="NZ_QFFJ01000001.1"/>
</dbReference>
<feature type="domain" description="Thioredoxin" evidence="5">
    <location>
        <begin position="49"/>
        <end position="189"/>
    </location>
</feature>
<name>A0A365XYM2_9BACT</name>
<dbReference type="OrthoDB" id="9815205at2"/>
<evidence type="ECO:0000313" key="6">
    <source>
        <dbReference type="EMBL" id="RBL91479.1"/>
    </source>
</evidence>
<dbReference type="PANTHER" id="PTHR42852">
    <property type="entry name" value="THIOL:DISULFIDE INTERCHANGE PROTEIN DSBE"/>
    <property type="match status" value="1"/>
</dbReference>
<keyword evidence="4" id="KW-1133">Transmembrane helix</keyword>
<keyword evidence="4" id="KW-0812">Transmembrane</keyword>
<dbReference type="GO" id="GO:0030313">
    <property type="term" value="C:cell envelope"/>
    <property type="evidence" value="ECO:0007669"/>
    <property type="project" value="UniProtKB-SubCell"/>
</dbReference>
<keyword evidence="2" id="KW-0201">Cytochrome c-type biogenesis</keyword>
<evidence type="ECO:0000256" key="1">
    <source>
        <dbReference type="ARBA" id="ARBA00004196"/>
    </source>
</evidence>
<accession>A0A365XYM2</accession>
<evidence type="ECO:0000256" key="4">
    <source>
        <dbReference type="SAM" id="Phobius"/>
    </source>
</evidence>
<dbReference type="InterPro" id="IPR036249">
    <property type="entry name" value="Thioredoxin-like_sf"/>
</dbReference>
<keyword evidence="7" id="KW-1185">Reference proteome</keyword>
<dbReference type="Proteomes" id="UP000253410">
    <property type="component" value="Unassembled WGS sequence"/>
</dbReference>
<proteinExistence type="predicted"/>
<dbReference type="SUPFAM" id="SSF52833">
    <property type="entry name" value="Thioredoxin-like"/>
    <property type="match status" value="1"/>
</dbReference>
<gene>
    <name evidence="6" type="ORF">DF182_02370</name>
</gene>
<reference evidence="6 7" key="1">
    <citation type="submission" date="2018-05" db="EMBL/GenBank/DDBJ databases">
        <title>Chitinophaga sp. K3CV102501T nov., isolated from isolated from a monsoon evergreen broad-leaved forest soil.</title>
        <authorList>
            <person name="Lv Y."/>
        </authorList>
    </citation>
    <scope>NUCLEOTIDE SEQUENCE [LARGE SCALE GENOMIC DNA]</scope>
    <source>
        <strain evidence="6 7">GDMCC 1.1325</strain>
    </source>
</reference>
<feature type="transmembrane region" description="Helical" evidence="4">
    <location>
        <begin position="12"/>
        <end position="32"/>
    </location>
</feature>
<dbReference type="InterPro" id="IPR017937">
    <property type="entry name" value="Thioredoxin_CS"/>
</dbReference>
<dbReference type="PROSITE" id="PS00194">
    <property type="entry name" value="THIOREDOXIN_1"/>
    <property type="match status" value="1"/>
</dbReference>
<dbReference type="InterPro" id="IPR013766">
    <property type="entry name" value="Thioredoxin_domain"/>
</dbReference>
<evidence type="ECO:0000259" key="5">
    <source>
        <dbReference type="PROSITE" id="PS51352"/>
    </source>
</evidence>
<organism evidence="6 7">
    <name type="scientific">Chitinophaga flava</name>
    <dbReference type="NCBI Taxonomy" id="2259036"/>
    <lineage>
        <taxon>Bacteria</taxon>
        <taxon>Pseudomonadati</taxon>
        <taxon>Bacteroidota</taxon>
        <taxon>Chitinophagia</taxon>
        <taxon>Chitinophagales</taxon>
        <taxon>Chitinophagaceae</taxon>
        <taxon>Chitinophaga</taxon>
    </lineage>
</organism>
<keyword evidence="3" id="KW-0676">Redox-active center</keyword>
<dbReference type="PANTHER" id="PTHR42852:SF17">
    <property type="entry name" value="THIOREDOXIN-LIKE PROTEIN HI_1115"/>
    <property type="match status" value="1"/>
</dbReference>